<dbReference type="RefSeq" id="WP_019162024.1">
    <property type="nucleotide sequence ID" value="NZ_JACOQG010000005.1"/>
</dbReference>
<evidence type="ECO:0000259" key="5">
    <source>
        <dbReference type="PROSITE" id="PS50893"/>
    </source>
</evidence>
<keyword evidence="4 6" id="KW-0067">ATP-binding</keyword>
<keyword evidence="3" id="KW-0547">Nucleotide-binding</keyword>
<keyword evidence="7" id="KW-1185">Reference proteome</keyword>
<protein>
    <submittedName>
        <fullName evidence="6">ABC transporter ATP-binding protein</fullName>
    </submittedName>
</protein>
<evidence type="ECO:0000256" key="1">
    <source>
        <dbReference type="ARBA" id="ARBA00005417"/>
    </source>
</evidence>
<dbReference type="SUPFAM" id="SSF52540">
    <property type="entry name" value="P-loop containing nucleoside triphosphate hydrolases"/>
    <property type="match status" value="1"/>
</dbReference>
<dbReference type="PROSITE" id="PS50893">
    <property type="entry name" value="ABC_TRANSPORTER_2"/>
    <property type="match status" value="1"/>
</dbReference>
<dbReference type="InterPro" id="IPR015860">
    <property type="entry name" value="ABC_transpr_TagH-like"/>
</dbReference>
<dbReference type="Pfam" id="PF00005">
    <property type="entry name" value="ABC_tran"/>
    <property type="match status" value="1"/>
</dbReference>
<sequence length="243" mass="26913">MERENAIDVKDLHISYKCLKSFSIKRSLLQLKKTNTEVFEAVKGVSFSVKKGEILGIVGKNGSGKSTMLKAIAGIFSPDEGSIDLHGNSVSLLSIGVGFQKKLTGRENILLSGLLLGFSEEQVRAKMDEIINFAGLGKFIDMPVKTYSSGMYSKLAFSITAILEADIMLIDEVLSVGDAKFKKKSYNKMKELISNEDRTVVIVSHSSQQLQELCTSILWLHEGELRMQGETKEVLEAYEEFMS</sequence>
<dbReference type="GO" id="GO:0005524">
    <property type="term" value="F:ATP binding"/>
    <property type="evidence" value="ECO:0007669"/>
    <property type="project" value="UniProtKB-KW"/>
</dbReference>
<reference evidence="6 7" key="1">
    <citation type="submission" date="2020-08" db="EMBL/GenBank/DDBJ databases">
        <title>Genome public.</title>
        <authorList>
            <person name="Liu C."/>
            <person name="Sun Q."/>
        </authorList>
    </citation>
    <scope>NUCLEOTIDE SEQUENCE [LARGE SCALE GENOMIC DNA]</scope>
    <source>
        <strain evidence="6 7">M29</strain>
    </source>
</reference>
<evidence type="ECO:0000256" key="2">
    <source>
        <dbReference type="ARBA" id="ARBA00022448"/>
    </source>
</evidence>
<dbReference type="SMART" id="SM00382">
    <property type="entry name" value="AAA"/>
    <property type="match status" value="1"/>
</dbReference>
<gene>
    <name evidence="6" type="ORF">H8Z82_04995</name>
</gene>
<dbReference type="Proteomes" id="UP000649826">
    <property type="component" value="Unassembled WGS sequence"/>
</dbReference>
<evidence type="ECO:0000313" key="6">
    <source>
        <dbReference type="EMBL" id="MBC5779022.1"/>
    </source>
</evidence>
<dbReference type="InterPro" id="IPR027417">
    <property type="entry name" value="P-loop_NTPase"/>
</dbReference>
<evidence type="ECO:0000313" key="7">
    <source>
        <dbReference type="Proteomes" id="UP000649826"/>
    </source>
</evidence>
<comment type="caution">
    <text evidence="6">The sequence shown here is derived from an EMBL/GenBank/DDBJ whole genome shotgun (WGS) entry which is preliminary data.</text>
</comment>
<organism evidence="6 7">
    <name type="scientific">Blautia difficilis</name>
    <dbReference type="NCBI Taxonomy" id="2763027"/>
    <lineage>
        <taxon>Bacteria</taxon>
        <taxon>Bacillati</taxon>
        <taxon>Bacillota</taxon>
        <taxon>Clostridia</taxon>
        <taxon>Lachnospirales</taxon>
        <taxon>Lachnospiraceae</taxon>
        <taxon>Blautia</taxon>
    </lineage>
</organism>
<dbReference type="EMBL" id="JACOQG010000005">
    <property type="protein sequence ID" value="MBC5779022.1"/>
    <property type="molecule type" value="Genomic_DNA"/>
</dbReference>
<accession>A0ABR7IGA0</accession>
<keyword evidence="2" id="KW-0813">Transport</keyword>
<dbReference type="InterPro" id="IPR003593">
    <property type="entry name" value="AAA+_ATPase"/>
</dbReference>
<dbReference type="PANTHER" id="PTHR46743">
    <property type="entry name" value="TEICHOIC ACIDS EXPORT ATP-BINDING PROTEIN TAGH"/>
    <property type="match status" value="1"/>
</dbReference>
<dbReference type="CDD" id="cd03220">
    <property type="entry name" value="ABC_KpsT_Wzt"/>
    <property type="match status" value="1"/>
</dbReference>
<evidence type="ECO:0000256" key="4">
    <source>
        <dbReference type="ARBA" id="ARBA00022840"/>
    </source>
</evidence>
<dbReference type="Gene3D" id="3.40.50.300">
    <property type="entry name" value="P-loop containing nucleotide triphosphate hydrolases"/>
    <property type="match status" value="1"/>
</dbReference>
<comment type="similarity">
    <text evidence="1">Belongs to the ABC transporter superfamily.</text>
</comment>
<evidence type="ECO:0000256" key="3">
    <source>
        <dbReference type="ARBA" id="ARBA00022741"/>
    </source>
</evidence>
<name>A0ABR7IGA0_9FIRM</name>
<dbReference type="InterPro" id="IPR050683">
    <property type="entry name" value="Bact_Polysacc_Export_ATP-bd"/>
</dbReference>
<dbReference type="InterPro" id="IPR003439">
    <property type="entry name" value="ABC_transporter-like_ATP-bd"/>
</dbReference>
<feature type="domain" description="ABC transporter" evidence="5">
    <location>
        <begin position="19"/>
        <end position="242"/>
    </location>
</feature>
<proteinExistence type="inferred from homology"/>
<dbReference type="PANTHER" id="PTHR46743:SF2">
    <property type="entry name" value="TEICHOIC ACIDS EXPORT ATP-BINDING PROTEIN TAGH"/>
    <property type="match status" value="1"/>
</dbReference>